<keyword evidence="8 13" id="KW-1133">Transmembrane helix</keyword>
<keyword evidence="12" id="KW-0170">Cobalt</keyword>
<evidence type="ECO:0000256" key="5">
    <source>
        <dbReference type="ARBA" id="ARBA00022475"/>
    </source>
</evidence>
<evidence type="ECO:0000256" key="13">
    <source>
        <dbReference type="RuleBase" id="RU362101"/>
    </source>
</evidence>
<dbReference type="Proteomes" id="UP000182146">
    <property type="component" value="Unassembled WGS sequence"/>
</dbReference>
<dbReference type="GO" id="GO:0032025">
    <property type="term" value="P:response to cobalt ion"/>
    <property type="evidence" value="ECO:0007669"/>
    <property type="project" value="TreeGrafter"/>
</dbReference>
<feature type="transmembrane region" description="Helical" evidence="13">
    <location>
        <begin position="236"/>
        <end position="263"/>
    </location>
</feature>
<keyword evidence="9" id="KW-0406">Ion transport</keyword>
<evidence type="ECO:0000256" key="15">
    <source>
        <dbReference type="SAM" id="SignalP"/>
    </source>
</evidence>
<feature type="transmembrane region" description="Helical" evidence="13">
    <location>
        <begin position="284"/>
        <end position="305"/>
    </location>
</feature>
<evidence type="ECO:0000256" key="14">
    <source>
        <dbReference type="SAM" id="MobiDB-lite"/>
    </source>
</evidence>
<comment type="subcellular location">
    <subcellularLocation>
        <location evidence="2 13">Cell membrane</location>
        <topology evidence="2 13">Multi-pass membrane protein</topology>
    </subcellularLocation>
</comment>
<dbReference type="InterPro" id="IPR011541">
    <property type="entry name" value="Ni/Co_transpt_high_affinity"/>
</dbReference>
<dbReference type="OrthoDB" id="271709at2"/>
<dbReference type="STRING" id="392333.SAMN05660860_02613"/>
<reference evidence="16 17" key="1">
    <citation type="submission" date="2016-10" db="EMBL/GenBank/DDBJ databases">
        <authorList>
            <person name="de Groot N.N."/>
        </authorList>
    </citation>
    <scope>NUCLEOTIDE SEQUENCE [LARGE SCALE GENOMIC DNA]</scope>
    <source>
        <strain evidence="16 17">DSM 17813</strain>
    </source>
</reference>
<gene>
    <name evidence="16" type="ORF">SAMN05660860_02613</name>
</gene>
<dbReference type="EMBL" id="FNGU01000006">
    <property type="protein sequence ID" value="SDM47459.1"/>
    <property type="molecule type" value="Genomic_DNA"/>
</dbReference>
<feature type="region of interest" description="Disordered" evidence="14">
    <location>
        <begin position="27"/>
        <end position="47"/>
    </location>
</feature>
<dbReference type="Pfam" id="PF03824">
    <property type="entry name" value="NicO"/>
    <property type="match status" value="1"/>
</dbReference>
<feature type="compositionally biased region" description="Polar residues" evidence="14">
    <location>
        <begin position="30"/>
        <end position="40"/>
    </location>
</feature>
<evidence type="ECO:0000256" key="12">
    <source>
        <dbReference type="ARBA" id="ARBA00023285"/>
    </source>
</evidence>
<keyword evidence="3" id="KW-0171">Cobalt transport</keyword>
<feature type="chain" id="PRO_5010190510" description="Nickel/cobalt efflux system" evidence="15">
    <location>
        <begin position="23"/>
        <end position="315"/>
    </location>
</feature>
<keyword evidence="10" id="KW-0921">Nickel transport</keyword>
<dbReference type="AlphaFoldDB" id="A0A1G9TI60"/>
<dbReference type="RefSeq" id="WP_052446368.1">
    <property type="nucleotide sequence ID" value="NZ_FNGU01000006.1"/>
</dbReference>
<evidence type="ECO:0000256" key="4">
    <source>
        <dbReference type="ARBA" id="ARBA00022448"/>
    </source>
</evidence>
<dbReference type="GO" id="GO:0010045">
    <property type="term" value="P:response to nickel cation"/>
    <property type="evidence" value="ECO:0007669"/>
    <property type="project" value="TreeGrafter"/>
</dbReference>
<evidence type="ECO:0000256" key="1">
    <source>
        <dbReference type="ARBA" id="ARBA00002510"/>
    </source>
</evidence>
<dbReference type="InterPro" id="IPR051224">
    <property type="entry name" value="NiCoT_RcnA"/>
</dbReference>
<feature type="signal peptide" evidence="15">
    <location>
        <begin position="1"/>
        <end position="22"/>
    </location>
</feature>
<sequence>MINKSVLAFLCLCVFLVGAQQAAPGRAQNPFLTPSQNTAEEQAESRRKPATINPLLVRLNALQRDFREHMTGYARQIQEKPTGGTTLRFLALTFAFGVVHALGPGHGKSIVCAYFLARRGTLRQALLFGNLITFMHVLSATAVVFALALLGRKTNIFAFQELEGGLQPFSYLLIILIGSFLLLKAAKDILARRKPVSEQARADADRTSMAALSLSAGLIPCPGAALILLFTLSLDILWAGLAAMVVLAIGMGLTNSLVGIITLGSRGAVMRLTSTSPRVFRTTYALFAVGGALFIVFLGTSLLLGSVGSAGARFF</sequence>
<feature type="transmembrane region" description="Helical" evidence="13">
    <location>
        <begin position="169"/>
        <end position="186"/>
    </location>
</feature>
<keyword evidence="15" id="KW-0732">Signal</keyword>
<evidence type="ECO:0000313" key="16">
    <source>
        <dbReference type="EMBL" id="SDM47459.1"/>
    </source>
</evidence>
<dbReference type="PANTHER" id="PTHR40659">
    <property type="entry name" value="NICKEL/COBALT EFFLUX SYSTEM RCNA"/>
    <property type="match status" value="1"/>
</dbReference>
<keyword evidence="7 13" id="KW-0812">Transmembrane</keyword>
<dbReference type="GO" id="GO:0046583">
    <property type="term" value="F:monoatomic cation efflux transmembrane transporter activity"/>
    <property type="evidence" value="ECO:0007669"/>
    <property type="project" value="TreeGrafter"/>
</dbReference>
<evidence type="ECO:0000256" key="3">
    <source>
        <dbReference type="ARBA" id="ARBA00022426"/>
    </source>
</evidence>
<feature type="transmembrane region" description="Helical" evidence="13">
    <location>
        <begin position="89"/>
        <end position="116"/>
    </location>
</feature>
<keyword evidence="5" id="KW-1003">Cell membrane</keyword>
<evidence type="ECO:0000256" key="7">
    <source>
        <dbReference type="ARBA" id="ARBA00022692"/>
    </source>
</evidence>
<evidence type="ECO:0000256" key="11">
    <source>
        <dbReference type="ARBA" id="ARBA00023136"/>
    </source>
</evidence>
<feature type="transmembrane region" description="Helical" evidence="13">
    <location>
        <begin position="207"/>
        <end position="230"/>
    </location>
</feature>
<dbReference type="GO" id="GO:0005886">
    <property type="term" value="C:plasma membrane"/>
    <property type="evidence" value="ECO:0007669"/>
    <property type="project" value="UniProtKB-SubCell"/>
</dbReference>
<evidence type="ECO:0000256" key="6">
    <source>
        <dbReference type="ARBA" id="ARBA00022596"/>
    </source>
</evidence>
<dbReference type="PANTHER" id="PTHR40659:SF1">
    <property type="entry name" value="NICKEL_COBALT EFFLUX SYSTEM RCNA"/>
    <property type="match status" value="1"/>
</dbReference>
<dbReference type="GO" id="GO:0006824">
    <property type="term" value="P:cobalt ion transport"/>
    <property type="evidence" value="ECO:0007669"/>
    <property type="project" value="UniProtKB-KW"/>
</dbReference>
<keyword evidence="4 13" id="KW-0813">Transport</keyword>
<feature type="transmembrane region" description="Helical" evidence="13">
    <location>
        <begin position="128"/>
        <end position="149"/>
    </location>
</feature>
<accession>A0A1G9TI60</accession>
<dbReference type="GO" id="GO:0015099">
    <property type="term" value="F:nickel cation transmembrane transporter activity"/>
    <property type="evidence" value="ECO:0007669"/>
    <property type="project" value="UniProtKB-UniRule"/>
</dbReference>
<comment type="function">
    <text evidence="1">Efflux system for nickel and cobalt.</text>
</comment>
<comment type="similarity">
    <text evidence="13">Belongs to the NiCoT transporter (TC 2.A.52) family.</text>
</comment>
<keyword evidence="11 13" id="KW-0472">Membrane</keyword>
<name>A0A1G9TI60_9BACT</name>
<evidence type="ECO:0000256" key="9">
    <source>
        <dbReference type="ARBA" id="ARBA00023065"/>
    </source>
</evidence>
<evidence type="ECO:0000256" key="10">
    <source>
        <dbReference type="ARBA" id="ARBA00023112"/>
    </source>
</evidence>
<organism evidence="16 17">
    <name type="scientific">Geoalkalibacter ferrihydriticus</name>
    <dbReference type="NCBI Taxonomy" id="392333"/>
    <lineage>
        <taxon>Bacteria</taxon>
        <taxon>Pseudomonadati</taxon>
        <taxon>Thermodesulfobacteriota</taxon>
        <taxon>Desulfuromonadia</taxon>
        <taxon>Desulfuromonadales</taxon>
        <taxon>Geoalkalibacteraceae</taxon>
        <taxon>Geoalkalibacter</taxon>
    </lineage>
</organism>
<keyword evidence="6" id="KW-0533">Nickel</keyword>
<evidence type="ECO:0000313" key="17">
    <source>
        <dbReference type="Proteomes" id="UP000182146"/>
    </source>
</evidence>
<protein>
    <recommendedName>
        <fullName evidence="13">Nickel/cobalt efflux system</fullName>
    </recommendedName>
</protein>
<evidence type="ECO:0000256" key="8">
    <source>
        <dbReference type="ARBA" id="ARBA00022989"/>
    </source>
</evidence>
<proteinExistence type="inferred from homology"/>
<evidence type="ECO:0000256" key="2">
    <source>
        <dbReference type="ARBA" id="ARBA00004651"/>
    </source>
</evidence>